<dbReference type="AlphaFoldDB" id="A0A4Q7J2I4"/>
<organism evidence="1 2">
    <name type="scientific">Amycolatopsis suaedae</name>
    <dbReference type="NCBI Taxonomy" id="2510978"/>
    <lineage>
        <taxon>Bacteria</taxon>
        <taxon>Bacillati</taxon>
        <taxon>Actinomycetota</taxon>
        <taxon>Actinomycetes</taxon>
        <taxon>Pseudonocardiales</taxon>
        <taxon>Pseudonocardiaceae</taxon>
        <taxon>Amycolatopsis</taxon>
    </lineage>
</organism>
<sequence length="315" mass="31980">MTRHLDAAAVRAALDVGTAIASQRLAFRALGEGTAVMPPKSLVPGADGALALAYPARVSAETGPVCKFVSFNPGNAGRGLPSIHGLIVALHAETGVPVAVLDGAEVTTIRTSAASAVAVDVLSTPDSGDLAVIGCGVQGVAHVRAIAAVRPLRRVRLFSRTGQSRRAAAQTLAAELDVEVSAVDSARDAVEGADLVALCTVSTTPVVESAWLADGCTVLSVGSFEPHRSEVGLDTLRRATVVVDHLPTARAHAGPIVDGIAAGILTESGIEQLGDVLVGTSPGRTGQRDIVFYNSTGVGVQDAAAVWTALEPENA</sequence>
<dbReference type="InterPro" id="IPR023401">
    <property type="entry name" value="ODC_N"/>
</dbReference>
<dbReference type="Gene3D" id="3.30.1780.10">
    <property type="entry name" value="ornithine cyclodeaminase, domain 1"/>
    <property type="match status" value="1"/>
</dbReference>
<name>A0A4Q7J2I4_9PSEU</name>
<evidence type="ECO:0000313" key="2">
    <source>
        <dbReference type="Proteomes" id="UP000292003"/>
    </source>
</evidence>
<proteinExistence type="predicted"/>
<protein>
    <submittedName>
        <fullName evidence="1">Ornithine cyclodeaminase family protein</fullName>
    </submittedName>
</protein>
<dbReference type="InterPro" id="IPR036291">
    <property type="entry name" value="NAD(P)-bd_dom_sf"/>
</dbReference>
<comment type="caution">
    <text evidence="1">The sequence shown here is derived from an EMBL/GenBank/DDBJ whole genome shotgun (WGS) entry which is preliminary data.</text>
</comment>
<reference evidence="1 2" key="1">
    <citation type="submission" date="2019-02" db="EMBL/GenBank/DDBJ databases">
        <title>Draft genome sequence of Amycolatopsis sp. 8-3EHSu isolated from roots of Suaeda maritima.</title>
        <authorList>
            <person name="Duangmal K."/>
            <person name="Chantavorakit T."/>
        </authorList>
    </citation>
    <scope>NUCLEOTIDE SEQUENCE [LARGE SCALE GENOMIC DNA]</scope>
    <source>
        <strain evidence="1 2">8-3EHSu</strain>
    </source>
</reference>
<dbReference type="Gene3D" id="3.40.50.720">
    <property type="entry name" value="NAD(P)-binding Rossmann-like Domain"/>
    <property type="match status" value="1"/>
</dbReference>
<dbReference type="RefSeq" id="WP_130478375.1">
    <property type="nucleotide sequence ID" value="NZ_SFCC01000015.1"/>
</dbReference>
<dbReference type="PANTHER" id="PTHR13812">
    <property type="entry name" value="KETIMINE REDUCTASE MU-CRYSTALLIN"/>
    <property type="match status" value="1"/>
</dbReference>
<evidence type="ECO:0000313" key="1">
    <source>
        <dbReference type="EMBL" id="RZQ60802.1"/>
    </source>
</evidence>
<dbReference type="PANTHER" id="PTHR13812:SF19">
    <property type="entry name" value="KETIMINE REDUCTASE MU-CRYSTALLIN"/>
    <property type="match status" value="1"/>
</dbReference>
<accession>A0A4Q7J2I4</accession>
<gene>
    <name evidence="1" type="ORF">EWH70_27245</name>
</gene>
<dbReference type="SUPFAM" id="SSF51735">
    <property type="entry name" value="NAD(P)-binding Rossmann-fold domains"/>
    <property type="match status" value="1"/>
</dbReference>
<dbReference type="GO" id="GO:0005737">
    <property type="term" value="C:cytoplasm"/>
    <property type="evidence" value="ECO:0007669"/>
    <property type="project" value="TreeGrafter"/>
</dbReference>
<dbReference type="Pfam" id="PF02423">
    <property type="entry name" value="OCD_Mu_crystall"/>
    <property type="match status" value="1"/>
</dbReference>
<dbReference type="OrthoDB" id="3812704at2"/>
<dbReference type="EMBL" id="SFCC01000015">
    <property type="protein sequence ID" value="RZQ60802.1"/>
    <property type="molecule type" value="Genomic_DNA"/>
</dbReference>
<keyword evidence="2" id="KW-1185">Reference proteome</keyword>
<dbReference type="InterPro" id="IPR003462">
    <property type="entry name" value="ODC_Mu_crystall"/>
</dbReference>
<dbReference type="Proteomes" id="UP000292003">
    <property type="component" value="Unassembled WGS sequence"/>
</dbReference>
<dbReference type="PIRSF" id="PIRSF001439">
    <property type="entry name" value="CryM"/>
    <property type="match status" value="1"/>
</dbReference>